<dbReference type="Pfam" id="PF10003">
    <property type="entry name" value="DUF2244"/>
    <property type="match status" value="1"/>
</dbReference>
<evidence type="ECO:0000256" key="1">
    <source>
        <dbReference type="SAM" id="Phobius"/>
    </source>
</evidence>
<keyword evidence="1" id="KW-0472">Membrane</keyword>
<reference evidence="2 3" key="1">
    <citation type="submission" date="2018-12" db="EMBL/GenBank/DDBJ databases">
        <title>bacterium Hansschlegelia zhihuaiae S113.</title>
        <authorList>
            <person name="He J."/>
        </authorList>
    </citation>
    <scope>NUCLEOTIDE SEQUENCE [LARGE SCALE GENOMIC DNA]</scope>
    <source>
        <strain evidence="2 3">S 113</strain>
    </source>
</reference>
<protein>
    <submittedName>
        <fullName evidence="2">DUF2244 domain-containing protein</fullName>
    </submittedName>
</protein>
<gene>
    <name evidence="2" type="ORF">EK403_19800</name>
</gene>
<dbReference type="AlphaFoldDB" id="A0A4Q0M6Z5"/>
<evidence type="ECO:0000313" key="3">
    <source>
        <dbReference type="Proteomes" id="UP000289708"/>
    </source>
</evidence>
<keyword evidence="1" id="KW-1133">Transmembrane helix</keyword>
<organism evidence="2 3">
    <name type="scientific">Hansschlegelia zhihuaiae</name>
    <dbReference type="NCBI Taxonomy" id="405005"/>
    <lineage>
        <taxon>Bacteria</taxon>
        <taxon>Pseudomonadati</taxon>
        <taxon>Pseudomonadota</taxon>
        <taxon>Alphaproteobacteria</taxon>
        <taxon>Hyphomicrobiales</taxon>
        <taxon>Methylopilaceae</taxon>
        <taxon>Hansschlegelia</taxon>
    </lineage>
</organism>
<comment type="caution">
    <text evidence="2">The sequence shown here is derived from an EMBL/GenBank/DDBJ whole genome shotgun (WGS) entry which is preliminary data.</text>
</comment>
<evidence type="ECO:0000313" key="2">
    <source>
        <dbReference type="EMBL" id="RXF68539.1"/>
    </source>
</evidence>
<name>A0A4Q0M6Z5_9HYPH</name>
<accession>A0A4Q0M6Z5</accession>
<dbReference type="InterPro" id="IPR016990">
    <property type="entry name" value="UCP032162_TM"/>
</dbReference>
<dbReference type="InterPro" id="IPR019253">
    <property type="entry name" value="DUF2244_TM"/>
</dbReference>
<keyword evidence="3" id="KW-1185">Reference proteome</keyword>
<dbReference type="EMBL" id="RYFI01000025">
    <property type="protein sequence ID" value="RXF68539.1"/>
    <property type="molecule type" value="Genomic_DNA"/>
</dbReference>
<dbReference type="OrthoDB" id="9808190at2"/>
<dbReference type="RefSeq" id="WP_128779188.1">
    <property type="nucleotide sequence ID" value="NZ_RYFI01000025.1"/>
</dbReference>
<keyword evidence="1" id="KW-0812">Transmembrane</keyword>
<feature type="transmembrane region" description="Helical" evidence="1">
    <location>
        <begin position="57"/>
        <end position="76"/>
    </location>
</feature>
<feature type="transmembrane region" description="Helical" evidence="1">
    <location>
        <begin position="31"/>
        <end position="51"/>
    </location>
</feature>
<dbReference type="PIRSF" id="PIRSF032162">
    <property type="entry name" value="UCP032162_imp"/>
    <property type="match status" value="1"/>
</dbReference>
<proteinExistence type="predicted"/>
<sequence>MIEQASTDGGFDDRVFAAEIRPHRSLGPRGVAIVLAAFATLSAIVSVPFVLIGAWPVIGFLGLDVFALWLAFRFSFAQARACEQVVLTYVELVVRKISARGASREWRFNPLWVRIETESDVDFGMTRVAVAARGSQLDLGGALSPDERADFADAFGRALATAKAGPRSAVAG</sequence>
<dbReference type="Proteomes" id="UP000289708">
    <property type="component" value="Unassembled WGS sequence"/>
</dbReference>